<accession>A0A3E2BJ96</accession>
<dbReference type="EMBL" id="QUAH01000023">
    <property type="protein sequence ID" value="RFT14696.1"/>
    <property type="molecule type" value="Genomic_DNA"/>
</dbReference>
<proteinExistence type="predicted"/>
<dbReference type="Proteomes" id="UP000257323">
    <property type="component" value="Unassembled WGS sequence"/>
</dbReference>
<dbReference type="AlphaFoldDB" id="A0A3E2BJ96"/>
<evidence type="ECO:0000313" key="1">
    <source>
        <dbReference type="EMBL" id="RFT14696.1"/>
    </source>
</evidence>
<organism evidence="1 2">
    <name type="scientific">Candidatus Saccharicenans subterraneus</name>
    <dbReference type="NCBI Taxonomy" id="2508984"/>
    <lineage>
        <taxon>Bacteria</taxon>
        <taxon>Candidatus Aminicenantota</taxon>
        <taxon>Candidatus Aminicenantia</taxon>
        <taxon>Candidatus Aminicenantales</taxon>
        <taxon>Candidatus Saccharicenantaceae</taxon>
        <taxon>Candidatus Saccharicenans</taxon>
    </lineage>
</organism>
<reference evidence="1 2" key="1">
    <citation type="submission" date="2018-08" db="EMBL/GenBank/DDBJ databases">
        <title>Genome analysis of the thermophilic bacterium of the candidate phylum Aminicenantes from deep subsurface aquifer revealed its physiology and ecological role.</title>
        <authorList>
            <person name="Kadnikov V.V."/>
            <person name="Mardanov A.V."/>
            <person name="Beletsky A.V."/>
            <person name="Karnachuk O.V."/>
            <person name="Ravin N.V."/>
        </authorList>
    </citation>
    <scope>NUCLEOTIDE SEQUENCE [LARGE SCALE GENOMIC DNA]</scope>
    <source>
        <strain evidence="1">BY38</strain>
    </source>
</reference>
<sequence length="39" mass="4475">MEIMKEINDKLIVFVEDADPKRLSKKVIDFVKGLQGQQA</sequence>
<name>A0A3E2BJ96_9BACT</name>
<gene>
    <name evidence="1" type="ORF">OP8BY_2474</name>
</gene>
<protein>
    <submittedName>
        <fullName evidence="1">Uncharacterized protein</fullName>
    </submittedName>
</protein>
<comment type="caution">
    <text evidence="1">The sequence shown here is derived from an EMBL/GenBank/DDBJ whole genome shotgun (WGS) entry which is preliminary data.</text>
</comment>
<evidence type="ECO:0000313" key="2">
    <source>
        <dbReference type="Proteomes" id="UP000257323"/>
    </source>
</evidence>